<dbReference type="EMBL" id="PKPP01001010">
    <property type="protein sequence ID" value="PWA86506.1"/>
    <property type="molecule type" value="Genomic_DNA"/>
</dbReference>
<keyword evidence="1" id="KW-0694">RNA-binding</keyword>
<evidence type="ECO:0000256" key="1">
    <source>
        <dbReference type="PROSITE-ProRule" id="PRU00176"/>
    </source>
</evidence>
<comment type="caution">
    <text evidence="4">The sequence shown here is derived from an EMBL/GenBank/DDBJ whole genome shotgun (WGS) entry which is preliminary data.</text>
</comment>
<dbReference type="SUPFAM" id="SSF54928">
    <property type="entry name" value="RNA-binding domain, RBD"/>
    <property type="match status" value="1"/>
</dbReference>
<protein>
    <submittedName>
        <fullName evidence="4">Nucleotide-binding alpha-beta plait domain-containing protein</fullName>
    </submittedName>
</protein>
<proteinExistence type="predicted"/>
<sequence>MASKQERVQEGVQDEGEGDEKRKRDSRNVVNFFFTNFPPEWNKVDLQELFAEVREIANVYVARKVSNAGKRFGFARFFRVGNLTALENRLNRIRIGNFKLKENIAKFDKCVSNFH</sequence>
<keyword evidence="5" id="KW-1185">Reference proteome</keyword>
<evidence type="ECO:0000259" key="3">
    <source>
        <dbReference type="PROSITE" id="PS50102"/>
    </source>
</evidence>
<dbReference type="Pfam" id="PF00076">
    <property type="entry name" value="RRM_1"/>
    <property type="match status" value="1"/>
</dbReference>
<evidence type="ECO:0000256" key="2">
    <source>
        <dbReference type="SAM" id="MobiDB-lite"/>
    </source>
</evidence>
<dbReference type="Gene3D" id="3.30.70.330">
    <property type="match status" value="1"/>
</dbReference>
<name>A0A2U1PL68_ARTAN</name>
<organism evidence="4 5">
    <name type="scientific">Artemisia annua</name>
    <name type="common">Sweet wormwood</name>
    <dbReference type="NCBI Taxonomy" id="35608"/>
    <lineage>
        <taxon>Eukaryota</taxon>
        <taxon>Viridiplantae</taxon>
        <taxon>Streptophyta</taxon>
        <taxon>Embryophyta</taxon>
        <taxon>Tracheophyta</taxon>
        <taxon>Spermatophyta</taxon>
        <taxon>Magnoliopsida</taxon>
        <taxon>eudicotyledons</taxon>
        <taxon>Gunneridae</taxon>
        <taxon>Pentapetalae</taxon>
        <taxon>asterids</taxon>
        <taxon>campanulids</taxon>
        <taxon>Asterales</taxon>
        <taxon>Asteraceae</taxon>
        <taxon>Asteroideae</taxon>
        <taxon>Anthemideae</taxon>
        <taxon>Artemisiinae</taxon>
        <taxon>Artemisia</taxon>
    </lineage>
</organism>
<dbReference type="InterPro" id="IPR000504">
    <property type="entry name" value="RRM_dom"/>
</dbReference>
<dbReference type="InterPro" id="IPR012677">
    <property type="entry name" value="Nucleotide-bd_a/b_plait_sf"/>
</dbReference>
<accession>A0A2U1PL68</accession>
<evidence type="ECO:0000313" key="5">
    <source>
        <dbReference type="Proteomes" id="UP000245207"/>
    </source>
</evidence>
<dbReference type="InterPro" id="IPR035979">
    <property type="entry name" value="RBD_domain_sf"/>
</dbReference>
<dbReference type="PROSITE" id="PS50102">
    <property type="entry name" value="RRM"/>
    <property type="match status" value="1"/>
</dbReference>
<dbReference type="CDD" id="cd00590">
    <property type="entry name" value="RRM_SF"/>
    <property type="match status" value="1"/>
</dbReference>
<dbReference type="AlphaFoldDB" id="A0A2U1PL68"/>
<dbReference type="Proteomes" id="UP000245207">
    <property type="component" value="Unassembled WGS sequence"/>
</dbReference>
<evidence type="ECO:0000313" key="4">
    <source>
        <dbReference type="EMBL" id="PWA86506.1"/>
    </source>
</evidence>
<dbReference type="GO" id="GO:0003723">
    <property type="term" value="F:RNA binding"/>
    <property type="evidence" value="ECO:0007669"/>
    <property type="project" value="UniProtKB-UniRule"/>
</dbReference>
<feature type="region of interest" description="Disordered" evidence="2">
    <location>
        <begin position="1"/>
        <end position="24"/>
    </location>
</feature>
<gene>
    <name evidence="4" type="ORF">CTI12_AA139910</name>
</gene>
<feature type="domain" description="RRM" evidence="3">
    <location>
        <begin position="30"/>
        <end position="107"/>
    </location>
</feature>
<reference evidence="4 5" key="1">
    <citation type="journal article" date="2018" name="Mol. Plant">
        <title>The genome of Artemisia annua provides insight into the evolution of Asteraceae family and artemisinin biosynthesis.</title>
        <authorList>
            <person name="Shen Q."/>
            <person name="Zhang L."/>
            <person name="Liao Z."/>
            <person name="Wang S."/>
            <person name="Yan T."/>
            <person name="Shi P."/>
            <person name="Liu M."/>
            <person name="Fu X."/>
            <person name="Pan Q."/>
            <person name="Wang Y."/>
            <person name="Lv Z."/>
            <person name="Lu X."/>
            <person name="Zhang F."/>
            <person name="Jiang W."/>
            <person name="Ma Y."/>
            <person name="Chen M."/>
            <person name="Hao X."/>
            <person name="Li L."/>
            <person name="Tang Y."/>
            <person name="Lv G."/>
            <person name="Zhou Y."/>
            <person name="Sun X."/>
            <person name="Brodelius P.E."/>
            <person name="Rose J.K.C."/>
            <person name="Tang K."/>
        </authorList>
    </citation>
    <scope>NUCLEOTIDE SEQUENCE [LARGE SCALE GENOMIC DNA]</scope>
    <source>
        <strain evidence="5">cv. Huhao1</strain>
        <tissue evidence="4">Leaf</tissue>
    </source>
</reference>